<evidence type="ECO:0000313" key="5">
    <source>
        <dbReference type="Proteomes" id="UP000775770"/>
    </source>
</evidence>
<dbReference type="AlphaFoldDB" id="A0A930DME6"/>
<sequence>QQLSQSDGKIKKVQEAREKAKNKGIKERVAEESGPLKQENVELKRQYHGICTREGAPLFCTTKLFGILFKPVSFSEVLGMLFFFLLFFGAVPIAIYYFLVPHRALFLVGIYLLDILIFGGLYVFIGNRTVGKYREVVKQGAEIRKKILRNKKQIKRLKNEIHKDSNDAPYHLEEFDDELSRLNQERNEIIAQKQNALHSFETVNQNIIRDEIENTEKERLATLKEQWQQASQERNSLEGQAQEMQIALTQKFEQFIGKKHLNEEDILRMIQFLQNGQCKSLTEAVLKLEEPEVESVANPSADSAG</sequence>
<feature type="compositionally biased region" description="Basic and acidic residues" evidence="2">
    <location>
        <begin position="8"/>
        <end position="31"/>
    </location>
</feature>
<feature type="transmembrane region" description="Helical" evidence="3">
    <location>
        <begin position="105"/>
        <end position="125"/>
    </location>
</feature>
<keyword evidence="3" id="KW-1133">Transmembrane helix</keyword>
<evidence type="ECO:0000256" key="2">
    <source>
        <dbReference type="SAM" id="MobiDB-lite"/>
    </source>
</evidence>
<accession>A0A930DME6</accession>
<name>A0A930DME6_9FIRM</name>
<comment type="caution">
    <text evidence="4">The sequence shown here is derived from an EMBL/GenBank/DDBJ whole genome shotgun (WGS) entry which is preliminary data.</text>
</comment>
<gene>
    <name evidence="4" type="ORF">HXM90_08905</name>
</gene>
<dbReference type="RefSeq" id="WP_304073080.1">
    <property type="nucleotide sequence ID" value="NZ_JABZRA010000164.1"/>
</dbReference>
<feature type="transmembrane region" description="Helical" evidence="3">
    <location>
        <begin position="77"/>
        <end position="99"/>
    </location>
</feature>
<evidence type="ECO:0000256" key="3">
    <source>
        <dbReference type="SAM" id="Phobius"/>
    </source>
</evidence>
<feature type="non-terminal residue" evidence="4">
    <location>
        <position position="1"/>
    </location>
</feature>
<dbReference type="Proteomes" id="UP000775770">
    <property type="component" value="Unassembled WGS sequence"/>
</dbReference>
<evidence type="ECO:0000256" key="1">
    <source>
        <dbReference type="SAM" id="Coils"/>
    </source>
</evidence>
<dbReference type="EMBL" id="JABZRA010000164">
    <property type="protein sequence ID" value="MBF1273515.1"/>
    <property type="molecule type" value="Genomic_DNA"/>
</dbReference>
<reference evidence="4" key="1">
    <citation type="submission" date="2020-04" db="EMBL/GenBank/DDBJ databases">
        <title>Deep metagenomics examines the oral microbiome during advanced dental caries in children, revealing novel taxa and co-occurrences with host molecules.</title>
        <authorList>
            <person name="Baker J.L."/>
            <person name="Morton J.T."/>
            <person name="Dinis M."/>
            <person name="Alvarez R."/>
            <person name="Tran N.C."/>
            <person name="Knight R."/>
            <person name="Edlund A."/>
        </authorList>
    </citation>
    <scope>NUCLEOTIDE SEQUENCE</scope>
    <source>
        <strain evidence="4">JCVI_38_bin.19</strain>
    </source>
</reference>
<keyword evidence="1" id="KW-0175">Coiled coil</keyword>
<keyword evidence="3" id="KW-0812">Transmembrane</keyword>
<feature type="region of interest" description="Disordered" evidence="2">
    <location>
        <begin position="1"/>
        <end position="32"/>
    </location>
</feature>
<organism evidence="4 5">
    <name type="scientific">Oribacterium sinus</name>
    <dbReference type="NCBI Taxonomy" id="237576"/>
    <lineage>
        <taxon>Bacteria</taxon>
        <taxon>Bacillati</taxon>
        <taxon>Bacillota</taxon>
        <taxon>Clostridia</taxon>
        <taxon>Lachnospirales</taxon>
        <taxon>Lachnospiraceae</taxon>
        <taxon>Oribacterium</taxon>
    </lineage>
</organism>
<dbReference type="Gene3D" id="1.20.1170.10">
    <property type="match status" value="1"/>
</dbReference>
<evidence type="ECO:0000313" key="4">
    <source>
        <dbReference type="EMBL" id="MBF1273515.1"/>
    </source>
</evidence>
<protein>
    <submittedName>
        <fullName evidence="4">Uncharacterized protein</fullName>
    </submittedName>
</protein>
<keyword evidence="3" id="KW-0472">Membrane</keyword>
<proteinExistence type="predicted"/>
<feature type="coiled-coil region" evidence="1">
    <location>
        <begin position="172"/>
        <end position="240"/>
    </location>
</feature>